<keyword evidence="3" id="KW-1185">Reference proteome</keyword>
<accession>A0A7W7PIA7</accession>
<evidence type="ECO:0000256" key="1">
    <source>
        <dbReference type="SAM" id="MobiDB-lite"/>
    </source>
</evidence>
<feature type="region of interest" description="Disordered" evidence="1">
    <location>
        <begin position="30"/>
        <end position="49"/>
    </location>
</feature>
<reference evidence="2 3" key="1">
    <citation type="submission" date="2020-08" db="EMBL/GenBank/DDBJ databases">
        <title>Genomic Encyclopedia of Type Strains, Phase III (KMG-III): the genomes of soil and plant-associated and newly described type strains.</title>
        <authorList>
            <person name="Whitman W."/>
        </authorList>
    </citation>
    <scope>NUCLEOTIDE SEQUENCE [LARGE SCALE GENOMIC DNA]</scope>
    <source>
        <strain evidence="2 3">CECT 3265</strain>
    </source>
</reference>
<gene>
    <name evidence="2" type="ORF">FHS38_005671</name>
</gene>
<dbReference type="EMBL" id="JACHJG010000014">
    <property type="protein sequence ID" value="MBB4889595.1"/>
    <property type="molecule type" value="Genomic_DNA"/>
</dbReference>
<dbReference type="AlphaFoldDB" id="A0A7W7PIA7"/>
<protein>
    <submittedName>
        <fullName evidence="2">Uncharacterized protein</fullName>
    </submittedName>
</protein>
<name>A0A7W7PIA7_STRNE</name>
<organism evidence="2 3">
    <name type="scientific">Streptomyces netropsis</name>
    <name type="common">Streptoverticillium netropsis</name>
    <dbReference type="NCBI Taxonomy" id="55404"/>
    <lineage>
        <taxon>Bacteria</taxon>
        <taxon>Bacillati</taxon>
        <taxon>Actinomycetota</taxon>
        <taxon>Actinomycetes</taxon>
        <taxon>Kitasatosporales</taxon>
        <taxon>Streptomycetaceae</taxon>
        <taxon>Streptomyces</taxon>
    </lineage>
</organism>
<evidence type="ECO:0000313" key="3">
    <source>
        <dbReference type="Proteomes" id="UP000556436"/>
    </source>
</evidence>
<proteinExistence type="predicted"/>
<evidence type="ECO:0000313" key="2">
    <source>
        <dbReference type="EMBL" id="MBB4889595.1"/>
    </source>
</evidence>
<comment type="caution">
    <text evidence="2">The sequence shown here is derived from an EMBL/GenBank/DDBJ whole genome shotgun (WGS) entry which is preliminary data.</text>
</comment>
<sequence length="49" mass="4732">MAYGGLPSVVPPWAVVGLRAATQAIGTVAEPLPRGPGVPALADPGPDAA</sequence>
<dbReference type="RefSeq" id="WP_184738168.1">
    <property type="nucleotide sequence ID" value="NZ_JACHJG010000014.1"/>
</dbReference>
<dbReference type="Proteomes" id="UP000556436">
    <property type="component" value="Unassembled WGS sequence"/>
</dbReference>